<dbReference type="NCBIfam" id="NF033483">
    <property type="entry name" value="PknB_PASTA_kin"/>
    <property type="match status" value="1"/>
</dbReference>
<accession>A0A1I7MRM3</accession>
<keyword evidence="16" id="KW-1185">Reference proteome</keyword>
<proteinExistence type="predicted"/>
<dbReference type="PANTHER" id="PTHR43289">
    <property type="entry name" value="MITOGEN-ACTIVATED PROTEIN KINASE KINASE KINASE 20-RELATED"/>
    <property type="match status" value="1"/>
</dbReference>
<evidence type="ECO:0000256" key="8">
    <source>
        <dbReference type="ARBA" id="ARBA00047899"/>
    </source>
</evidence>
<dbReference type="Gene3D" id="3.30.200.20">
    <property type="entry name" value="Phosphorylase Kinase, domain 1"/>
    <property type="match status" value="1"/>
</dbReference>
<evidence type="ECO:0000256" key="12">
    <source>
        <dbReference type="SAM" id="Phobius"/>
    </source>
</evidence>
<feature type="compositionally biased region" description="Basic and acidic residues" evidence="11">
    <location>
        <begin position="367"/>
        <end position="399"/>
    </location>
</feature>
<keyword evidence="4" id="KW-0677">Repeat</keyword>
<feature type="compositionally biased region" description="Pro residues" evidence="11">
    <location>
        <begin position="641"/>
        <end position="658"/>
    </location>
</feature>
<dbReference type="SMART" id="SM00740">
    <property type="entry name" value="PASTA"/>
    <property type="match status" value="3"/>
</dbReference>
<comment type="catalytic activity">
    <reaction evidence="9">
        <text>L-seryl-[protein] + ATP = O-phospho-L-seryl-[protein] + ADP + H(+)</text>
        <dbReference type="Rhea" id="RHEA:17989"/>
        <dbReference type="Rhea" id="RHEA-COMP:9863"/>
        <dbReference type="Rhea" id="RHEA-COMP:11604"/>
        <dbReference type="ChEBI" id="CHEBI:15378"/>
        <dbReference type="ChEBI" id="CHEBI:29999"/>
        <dbReference type="ChEBI" id="CHEBI:30616"/>
        <dbReference type="ChEBI" id="CHEBI:83421"/>
        <dbReference type="ChEBI" id="CHEBI:456216"/>
        <dbReference type="EC" id="2.7.11.1"/>
    </reaction>
</comment>
<dbReference type="Proteomes" id="UP000198881">
    <property type="component" value="Unassembled WGS sequence"/>
</dbReference>
<gene>
    <name evidence="15" type="ORF">SAMN04487966_111103</name>
</gene>
<feature type="region of interest" description="Disordered" evidence="11">
    <location>
        <begin position="263"/>
        <end position="297"/>
    </location>
</feature>
<keyword evidence="5 10" id="KW-0547">Nucleotide-binding</keyword>
<dbReference type="Pfam" id="PF03793">
    <property type="entry name" value="PASTA"/>
    <property type="match status" value="3"/>
</dbReference>
<feature type="region of interest" description="Disordered" evidence="11">
    <location>
        <begin position="606"/>
        <end position="704"/>
    </location>
</feature>
<dbReference type="PROSITE" id="PS00108">
    <property type="entry name" value="PROTEIN_KINASE_ST"/>
    <property type="match status" value="1"/>
</dbReference>
<keyword evidence="6 15" id="KW-0418">Kinase</keyword>
<evidence type="ECO:0000256" key="11">
    <source>
        <dbReference type="SAM" id="MobiDB-lite"/>
    </source>
</evidence>
<dbReference type="InterPro" id="IPR011009">
    <property type="entry name" value="Kinase-like_dom_sf"/>
</dbReference>
<evidence type="ECO:0000259" key="14">
    <source>
        <dbReference type="PROSITE" id="PS51178"/>
    </source>
</evidence>
<feature type="compositionally biased region" description="Pro residues" evidence="11">
    <location>
        <begin position="693"/>
        <end position="704"/>
    </location>
</feature>
<evidence type="ECO:0000256" key="10">
    <source>
        <dbReference type="PROSITE-ProRule" id="PRU10141"/>
    </source>
</evidence>
<dbReference type="InterPro" id="IPR008271">
    <property type="entry name" value="Ser/Thr_kinase_AS"/>
</dbReference>
<comment type="catalytic activity">
    <reaction evidence="8">
        <text>L-threonyl-[protein] + ATP = O-phospho-L-threonyl-[protein] + ADP + H(+)</text>
        <dbReference type="Rhea" id="RHEA:46608"/>
        <dbReference type="Rhea" id="RHEA-COMP:11060"/>
        <dbReference type="Rhea" id="RHEA-COMP:11605"/>
        <dbReference type="ChEBI" id="CHEBI:15378"/>
        <dbReference type="ChEBI" id="CHEBI:30013"/>
        <dbReference type="ChEBI" id="CHEBI:30616"/>
        <dbReference type="ChEBI" id="CHEBI:61977"/>
        <dbReference type="ChEBI" id="CHEBI:456216"/>
        <dbReference type="EC" id="2.7.11.1"/>
    </reaction>
</comment>
<sequence length="704" mass="74935">MSGQQRILNDRYEVGELIGRGGMADVHQGRDLRLGRRVAIKLMRPDLARDPQFQSRFRREAHSSAALNHPNIVSVFDTGDIRLEDTAHHGVMCPFLVMEFVDGQTLRELQRRGEVDPESAARWMRGVLEALDYSHSQGIVHRDIKPANIMVTRGDVVKVMDFGIARALADSAATMTQTQAVVGTAQYLAPEQARGEKVDARSDLYSAGCVLFDLLTGRPPFQGDSPVAVAYQHVREDPPVPSTVNSLVTPQLDAVVARALTKDPADRYQSGREFSQALQRASAGQDPHPERDDDATTALPAASTSAAAGALGAEGAGADVGTGGISAVQDPYPDPQPTQALPGLEDEEPPPRLTTGRHEVVPPPPLEYRDPRSPSTDQTREADQDADHPLRMRHEDDSHRRRGAGAKAVVGVLVVLLAIGAVIGGWFLVQELNRRSVEANQVSVPTVRGLTQMEAQNALTQADLRPILTEVFDDEIDPGRAVGTDPAEGSTVTRDREVTLQISGGPEQVTLPEDLAGQSEATVRDTLEGLGLTISSVRDVESSTVPRDRLVETSPALGSTVRSGSAVELHMSNGQVSVPSLTGLTDEEALEAVQEVGLRLSVVPVTTSSTEEGRVIEQDPPSGDLVAQDSSITVRVAQAPEPSPSPTPSSPSPTPTPTPTSESPSPTPSEEPSPTPSEDPSSSAEPTVSVEPSPEPSNPGTPSD</sequence>
<dbReference type="SMART" id="SM00220">
    <property type="entry name" value="S_TKc"/>
    <property type="match status" value="1"/>
</dbReference>
<dbReference type="PROSITE" id="PS51178">
    <property type="entry name" value="PASTA"/>
    <property type="match status" value="2"/>
</dbReference>
<dbReference type="PANTHER" id="PTHR43289:SF6">
    <property type="entry name" value="SERINE_THREONINE-PROTEIN KINASE NEKL-3"/>
    <property type="match status" value="1"/>
</dbReference>
<evidence type="ECO:0000256" key="9">
    <source>
        <dbReference type="ARBA" id="ARBA00048679"/>
    </source>
</evidence>
<feature type="binding site" evidence="10">
    <location>
        <position position="41"/>
    </location>
    <ligand>
        <name>ATP</name>
        <dbReference type="ChEBI" id="CHEBI:30616"/>
    </ligand>
</feature>
<evidence type="ECO:0000256" key="7">
    <source>
        <dbReference type="ARBA" id="ARBA00022840"/>
    </source>
</evidence>
<dbReference type="Pfam" id="PF00069">
    <property type="entry name" value="Pkinase"/>
    <property type="match status" value="1"/>
</dbReference>
<dbReference type="EC" id="2.7.11.1" evidence="1"/>
<dbReference type="PROSITE" id="PS00107">
    <property type="entry name" value="PROTEIN_KINASE_ATP"/>
    <property type="match status" value="1"/>
</dbReference>
<name>A0A1I7MRM3_9MICC</name>
<dbReference type="SUPFAM" id="SSF56112">
    <property type="entry name" value="Protein kinase-like (PK-like)"/>
    <property type="match status" value="1"/>
</dbReference>
<dbReference type="FunFam" id="3.30.200.20:FF:000035">
    <property type="entry name" value="Serine/threonine protein kinase Stk1"/>
    <property type="match status" value="1"/>
</dbReference>
<dbReference type="CDD" id="cd06577">
    <property type="entry name" value="PASTA_pknB"/>
    <property type="match status" value="3"/>
</dbReference>
<dbReference type="AlphaFoldDB" id="A0A1I7MRM3"/>
<reference evidence="15 16" key="1">
    <citation type="submission" date="2016-10" db="EMBL/GenBank/DDBJ databases">
        <authorList>
            <person name="de Groot N.N."/>
        </authorList>
    </citation>
    <scope>NUCLEOTIDE SEQUENCE [LARGE SCALE GENOMIC DNA]</scope>
    <source>
        <strain evidence="15 16">CGMCC 1.7054</strain>
    </source>
</reference>
<dbReference type="InterPro" id="IPR017441">
    <property type="entry name" value="Protein_kinase_ATP_BS"/>
</dbReference>
<evidence type="ECO:0000313" key="16">
    <source>
        <dbReference type="Proteomes" id="UP000198881"/>
    </source>
</evidence>
<dbReference type="STRING" id="574650.SAMN04487966_111103"/>
<dbReference type="Gene3D" id="1.10.510.10">
    <property type="entry name" value="Transferase(Phosphotransferase) domain 1"/>
    <property type="match status" value="1"/>
</dbReference>
<evidence type="ECO:0000259" key="13">
    <source>
        <dbReference type="PROSITE" id="PS50011"/>
    </source>
</evidence>
<protein>
    <recommendedName>
        <fullName evidence="1">non-specific serine/threonine protein kinase</fullName>
        <ecNumber evidence="1">2.7.11.1</ecNumber>
    </recommendedName>
</protein>
<dbReference type="RefSeq" id="WP_281247581.1">
    <property type="nucleotide sequence ID" value="NZ_FPCG01000011.1"/>
</dbReference>
<keyword evidence="7 10" id="KW-0067">ATP-binding</keyword>
<dbReference type="GO" id="GO:0045717">
    <property type="term" value="P:negative regulation of fatty acid biosynthetic process"/>
    <property type="evidence" value="ECO:0007669"/>
    <property type="project" value="UniProtKB-ARBA"/>
</dbReference>
<dbReference type="FunFam" id="1.10.510.10:FF:000021">
    <property type="entry name" value="Serine/threonine protein kinase"/>
    <property type="match status" value="1"/>
</dbReference>
<evidence type="ECO:0000256" key="1">
    <source>
        <dbReference type="ARBA" id="ARBA00012513"/>
    </source>
</evidence>
<feature type="domain" description="Protein kinase" evidence="13">
    <location>
        <begin position="12"/>
        <end position="291"/>
    </location>
</feature>
<dbReference type="CDD" id="cd14014">
    <property type="entry name" value="STKc_PknB_like"/>
    <property type="match status" value="1"/>
</dbReference>
<dbReference type="GO" id="GO:0004674">
    <property type="term" value="F:protein serine/threonine kinase activity"/>
    <property type="evidence" value="ECO:0007669"/>
    <property type="project" value="UniProtKB-KW"/>
</dbReference>
<feature type="compositionally biased region" description="Pro residues" evidence="11">
    <location>
        <begin position="665"/>
        <end position="677"/>
    </location>
</feature>
<dbReference type="PROSITE" id="PS50011">
    <property type="entry name" value="PROTEIN_KINASE_DOM"/>
    <property type="match status" value="1"/>
</dbReference>
<dbReference type="GO" id="GO:0005524">
    <property type="term" value="F:ATP binding"/>
    <property type="evidence" value="ECO:0007669"/>
    <property type="project" value="UniProtKB-UniRule"/>
</dbReference>
<evidence type="ECO:0000256" key="6">
    <source>
        <dbReference type="ARBA" id="ARBA00022777"/>
    </source>
</evidence>
<dbReference type="InterPro" id="IPR000719">
    <property type="entry name" value="Prot_kinase_dom"/>
</dbReference>
<evidence type="ECO:0000256" key="2">
    <source>
        <dbReference type="ARBA" id="ARBA00022527"/>
    </source>
</evidence>
<dbReference type="InterPro" id="IPR005543">
    <property type="entry name" value="PASTA_dom"/>
</dbReference>
<feature type="transmembrane region" description="Helical" evidence="12">
    <location>
        <begin position="408"/>
        <end position="429"/>
    </location>
</feature>
<organism evidence="15 16">
    <name type="scientific">Micrococcus terreus</name>
    <dbReference type="NCBI Taxonomy" id="574650"/>
    <lineage>
        <taxon>Bacteria</taxon>
        <taxon>Bacillati</taxon>
        <taxon>Actinomycetota</taxon>
        <taxon>Actinomycetes</taxon>
        <taxon>Micrococcales</taxon>
        <taxon>Micrococcaceae</taxon>
        <taxon>Micrococcus</taxon>
    </lineage>
</organism>
<feature type="region of interest" description="Disordered" evidence="11">
    <location>
        <begin position="321"/>
        <end position="403"/>
    </location>
</feature>
<dbReference type="Gene3D" id="3.30.10.20">
    <property type="match status" value="3"/>
</dbReference>
<evidence type="ECO:0000256" key="4">
    <source>
        <dbReference type="ARBA" id="ARBA00022737"/>
    </source>
</evidence>
<feature type="domain" description="PASTA" evidence="14">
    <location>
        <begin position="438"/>
        <end position="504"/>
    </location>
</feature>
<keyword evidence="12" id="KW-0472">Membrane</keyword>
<keyword evidence="12" id="KW-0812">Transmembrane</keyword>
<keyword evidence="2 15" id="KW-0723">Serine/threonine-protein kinase</keyword>
<evidence type="ECO:0000313" key="15">
    <source>
        <dbReference type="EMBL" id="SFV24574.1"/>
    </source>
</evidence>
<evidence type="ECO:0000256" key="5">
    <source>
        <dbReference type="ARBA" id="ARBA00022741"/>
    </source>
</evidence>
<keyword evidence="3" id="KW-0808">Transferase</keyword>
<dbReference type="EMBL" id="FPCG01000011">
    <property type="protein sequence ID" value="SFV24574.1"/>
    <property type="molecule type" value="Genomic_DNA"/>
</dbReference>
<feature type="domain" description="PASTA" evidence="14">
    <location>
        <begin position="572"/>
        <end position="638"/>
    </location>
</feature>
<feature type="compositionally biased region" description="Low complexity" evidence="11">
    <location>
        <begin position="678"/>
        <end position="692"/>
    </location>
</feature>
<evidence type="ECO:0000256" key="3">
    <source>
        <dbReference type="ARBA" id="ARBA00022679"/>
    </source>
</evidence>
<keyword evidence="12" id="KW-1133">Transmembrane helix</keyword>